<dbReference type="OrthoDB" id="5399006at2759"/>
<protein>
    <submittedName>
        <fullName evidence="1">Uncharacterized protein</fullName>
    </submittedName>
</protein>
<keyword evidence="2" id="KW-1185">Reference proteome</keyword>
<reference evidence="1 2" key="1">
    <citation type="journal article" date="2016" name="Nat. Commun.">
        <title>Ectomycorrhizal ecology is imprinted in the genome of the dominant symbiotic fungus Cenococcum geophilum.</title>
        <authorList>
            <consortium name="DOE Joint Genome Institute"/>
            <person name="Peter M."/>
            <person name="Kohler A."/>
            <person name="Ohm R.A."/>
            <person name="Kuo A."/>
            <person name="Krutzmann J."/>
            <person name="Morin E."/>
            <person name="Arend M."/>
            <person name="Barry K.W."/>
            <person name="Binder M."/>
            <person name="Choi C."/>
            <person name="Clum A."/>
            <person name="Copeland A."/>
            <person name="Grisel N."/>
            <person name="Haridas S."/>
            <person name="Kipfer T."/>
            <person name="LaButti K."/>
            <person name="Lindquist E."/>
            <person name="Lipzen A."/>
            <person name="Maire R."/>
            <person name="Meier B."/>
            <person name="Mihaltcheva S."/>
            <person name="Molinier V."/>
            <person name="Murat C."/>
            <person name="Poggeler S."/>
            <person name="Quandt C.A."/>
            <person name="Sperisen C."/>
            <person name="Tritt A."/>
            <person name="Tisserant E."/>
            <person name="Crous P.W."/>
            <person name="Henrissat B."/>
            <person name="Nehls U."/>
            <person name="Egli S."/>
            <person name="Spatafora J.W."/>
            <person name="Grigoriev I.V."/>
            <person name="Martin F.M."/>
        </authorList>
    </citation>
    <scope>NUCLEOTIDE SEQUENCE [LARGE SCALE GENOMIC DNA]</scope>
    <source>
        <strain evidence="1 2">CBS 459.81</strain>
    </source>
</reference>
<evidence type="ECO:0000313" key="2">
    <source>
        <dbReference type="Proteomes" id="UP000250266"/>
    </source>
</evidence>
<accession>A0A8E2E1C3</accession>
<evidence type="ECO:0000313" key="1">
    <source>
        <dbReference type="EMBL" id="OCK75546.1"/>
    </source>
</evidence>
<gene>
    <name evidence="1" type="ORF">K432DRAFT_275595</name>
</gene>
<name>A0A8E2E1C3_9PEZI</name>
<organism evidence="1 2">
    <name type="scientific">Lepidopterella palustris CBS 459.81</name>
    <dbReference type="NCBI Taxonomy" id="1314670"/>
    <lineage>
        <taxon>Eukaryota</taxon>
        <taxon>Fungi</taxon>
        <taxon>Dikarya</taxon>
        <taxon>Ascomycota</taxon>
        <taxon>Pezizomycotina</taxon>
        <taxon>Dothideomycetes</taxon>
        <taxon>Pleosporomycetidae</taxon>
        <taxon>Mytilinidiales</taxon>
        <taxon>Argynnaceae</taxon>
        <taxon>Lepidopterella</taxon>
    </lineage>
</organism>
<sequence>SGSGIARILSHCSHGNLIIALLARRPEPLNELVFRAVNPNPDAVLEAFSTDTPPDALRRTFKHIKMHGSGKDSKLEMAVHSIKHSGQQPFIEGTYE</sequence>
<dbReference type="AlphaFoldDB" id="A0A8E2E1C3"/>
<proteinExistence type="predicted"/>
<feature type="non-terminal residue" evidence="1">
    <location>
        <position position="1"/>
    </location>
</feature>
<feature type="non-terminal residue" evidence="1">
    <location>
        <position position="96"/>
    </location>
</feature>
<dbReference type="EMBL" id="KV745303">
    <property type="protein sequence ID" value="OCK75546.1"/>
    <property type="molecule type" value="Genomic_DNA"/>
</dbReference>
<dbReference type="Proteomes" id="UP000250266">
    <property type="component" value="Unassembled WGS sequence"/>
</dbReference>